<evidence type="ECO:0000313" key="2">
    <source>
        <dbReference type="EMBL" id="KAJ7080434.1"/>
    </source>
</evidence>
<comment type="caution">
    <text evidence="2">The sequence shown here is derived from an EMBL/GenBank/DDBJ whole genome shotgun (WGS) entry which is preliminary data.</text>
</comment>
<organism evidence="2 3">
    <name type="scientific">Mycena belliarum</name>
    <dbReference type="NCBI Taxonomy" id="1033014"/>
    <lineage>
        <taxon>Eukaryota</taxon>
        <taxon>Fungi</taxon>
        <taxon>Dikarya</taxon>
        <taxon>Basidiomycota</taxon>
        <taxon>Agaricomycotina</taxon>
        <taxon>Agaricomycetes</taxon>
        <taxon>Agaricomycetidae</taxon>
        <taxon>Agaricales</taxon>
        <taxon>Marasmiineae</taxon>
        <taxon>Mycenaceae</taxon>
        <taxon>Mycena</taxon>
    </lineage>
</organism>
<feature type="region of interest" description="Disordered" evidence="1">
    <location>
        <begin position="1"/>
        <end position="35"/>
    </location>
</feature>
<protein>
    <submittedName>
        <fullName evidence="2">Uncharacterized protein</fullName>
    </submittedName>
</protein>
<name>A0AAD6TX22_9AGAR</name>
<keyword evidence="3" id="KW-1185">Reference proteome</keyword>
<dbReference type="Proteomes" id="UP001222325">
    <property type="component" value="Unassembled WGS sequence"/>
</dbReference>
<proteinExistence type="predicted"/>
<accession>A0AAD6TX22</accession>
<evidence type="ECO:0000313" key="3">
    <source>
        <dbReference type="Proteomes" id="UP001222325"/>
    </source>
</evidence>
<gene>
    <name evidence="2" type="ORF">B0H15DRAFT_953618</name>
</gene>
<sequence length="193" mass="21937">MPTHAPWQEHMINPQPPPLKIEAYNSPTNAATPDPEKIVWKPSKISGPVTVKDACRLYSITPHDIQDLLAHSKWIDLSTVAKRAVALHGGFSAHEELLHQRRDAEEKALYAQIRASNHIVTDLNSKSHFRFSPFIHKQWTAPNDSYLYEPMHPGLGGSAPPKQHRVAVLYPIKYVDQGDYGCEWQWMPDWGSF</sequence>
<reference evidence="2" key="1">
    <citation type="submission" date="2023-03" db="EMBL/GenBank/DDBJ databases">
        <title>Massive genome expansion in bonnet fungi (Mycena s.s.) driven by repeated elements and novel gene families across ecological guilds.</title>
        <authorList>
            <consortium name="Lawrence Berkeley National Laboratory"/>
            <person name="Harder C.B."/>
            <person name="Miyauchi S."/>
            <person name="Viragh M."/>
            <person name="Kuo A."/>
            <person name="Thoen E."/>
            <person name="Andreopoulos B."/>
            <person name="Lu D."/>
            <person name="Skrede I."/>
            <person name="Drula E."/>
            <person name="Henrissat B."/>
            <person name="Morin E."/>
            <person name="Kohler A."/>
            <person name="Barry K."/>
            <person name="LaButti K."/>
            <person name="Morin E."/>
            <person name="Salamov A."/>
            <person name="Lipzen A."/>
            <person name="Mereny Z."/>
            <person name="Hegedus B."/>
            <person name="Baldrian P."/>
            <person name="Stursova M."/>
            <person name="Weitz H."/>
            <person name="Taylor A."/>
            <person name="Grigoriev I.V."/>
            <person name="Nagy L.G."/>
            <person name="Martin F."/>
            <person name="Kauserud H."/>
        </authorList>
    </citation>
    <scope>NUCLEOTIDE SEQUENCE</scope>
    <source>
        <strain evidence="2">CBHHK173m</strain>
    </source>
</reference>
<dbReference type="EMBL" id="JARJCN010000055">
    <property type="protein sequence ID" value="KAJ7080434.1"/>
    <property type="molecule type" value="Genomic_DNA"/>
</dbReference>
<dbReference type="AlphaFoldDB" id="A0AAD6TX22"/>
<evidence type="ECO:0000256" key="1">
    <source>
        <dbReference type="SAM" id="MobiDB-lite"/>
    </source>
</evidence>